<accession>A0A0K9PV09</accession>
<organism evidence="2 3">
    <name type="scientific">Zostera marina</name>
    <name type="common">Eelgrass</name>
    <dbReference type="NCBI Taxonomy" id="29655"/>
    <lineage>
        <taxon>Eukaryota</taxon>
        <taxon>Viridiplantae</taxon>
        <taxon>Streptophyta</taxon>
        <taxon>Embryophyta</taxon>
        <taxon>Tracheophyta</taxon>
        <taxon>Spermatophyta</taxon>
        <taxon>Magnoliopsida</taxon>
        <taxon>Liliopsida</taxon>
        <taxon>Zosteraceae</taxon>
        <taxon>Zostera</taxon>
    </lineage>
</organism>
<dbReference type="STRING" id="29655.A0A0K9PV09"/>
<gene>
    <name evidence="2" type="ORF">ZOSMA_15G01130</name>
</gene>
<name>A0A0K9PV09_ZOSMR</name>
<evidence type="ECO:0000313" key="3">
    <source>
        <dbReference type="Proteomes" id="UP000036987"/>
    </source>
</evidence>
<feature type="compositionally biased region" description="Polar residues" evidence="1">
    <location>
        <begin position="293"/>
        <end position="303"/>
    </location>
</feature>
<dbReference type="PANTHER" id="PTHR31286">
    <property type="entry name" value="GLYCINE-RICH CELL WALL STRUCTURAL PROTEIN 1.8-LIKE"/>
    <property type="match status" value="1"/>
</dbReference>
<evidence type="ECO:0000256" key="1">
    <source>
        <dbReference type="SAM" id="MobiDB-lite"/>
    </source>
</evidence>
<dbReference type="AlphaFoldDB" id="A0A0K9PV09"/>
<feature type="region of interest" description="Disordered" evidence="1">
    <location>
        <begin position="1"/>
        <end position="31"/>
    </location>
</feature>
<keyword evidence="3" id="KW-1185">Reference proteome</keyword>
<sequence length="334" mass="37879">MRSCFPKGSARVSSSNQGCRRHPLTSGTMSTLPPWQRWTKARKITHFRPLASNTIYMPNNAINAKECLDGRSVLIRMIGITRKEEEIASFIKINWKLRHNFRLTRMNKQTFKVDFYSPIDFDRVAAIKWEHLDGNLIVVRRWKAGESIAEDPLDTVPQKAIIHNIPATMWGDEAIGRIASSLGVPLEARATDQRNQYLPPPLEVCVVIDRKFSYPTSIRIRTEGHECEPTRDVVFNVEYVINTPYCFRCAGYGHWPQQCKGRAELGGRWNEYISAEPTTPDDRTGDRAAGGNSKIQNTKSPANRGSVDVAGTVQPRFTDAYRYLRMGGKRALNP</sequence>
<comment type="caution">
    <text evidence="2">The sequence shown here is derived from an EMBL/GenBank/DDBJ whole genome shotgun (WGS) entry which is preliminary data.</text>
</comment>
<proteinExistence type="predicted"/>
<feature type="region of interest" description="Disordered" evidence="1">
    <location>
        <begin position="274"/>
        <end position="311"/>
    </location>
</feature>
<reference evidence="3" key="1">
    <citation type="journal article" date="2016" name="Nature">
        <title>The genome of the seagrass Zostera marina reveals angiosperm adaptation to the sea.</title>
        <authorList>
            <person name="Olsen J.L."/>
            <person name="Rouze P."/>
            <person name="Verhelst B."/>
            <person name="Lin Y.-C."/>
            <person name="Bayer T."/>
            <person name="Collen J."/>
            <person name="Dattolo E."/>
            <person name="De Paoli E."/>
            <person name="Dittami S."/>
            <person name="Maumus F."/>
            <person name="Michel G."/>
            <person name="Kersting A."/>
            <person name="Lauritano C."/>
            <person name="Lohaus R."/>
            <person name="Toepel M."/>
            <person name="Tonon T."/>
            <person name="Vanneste K."/>
            <person name="Amirebrahimi M."/>
            <person name="Brakel J."/>
            <person name="Bostroem C."/>
            <person name="Chovatia M."/>
            <person name="Grimwood J."/>
            <person name="Jenkins J.W."/>
            <person name="Jueterbock A."/>
            <person name="Mraz A."/>
            <person name="Stam W.T."/>
            <person name="Tice H."/>
            <person name="Bornberg-Bauer E."/>
            <person name="Green P.J."/>
            <person name="Pearson G.A."/>
            <person name="Procaccini G."/>
            <person name="Duarte C.M."/>
            <person name="Schmutz J."/>
            <person name="Reusch T.B.H."/>
            <person name="Van de Peer Y."/>
        </authorList>
    </citation>
    <scope>NUCLEOTIDE SEQUENCE [LARGE SCALE GENOMIC DNA]</scope>
    <source>
        <strain evidence="3">cv. Finnish</strain>
    </source>
</reference>
<dbReference type="Proteomes" id="UP000036987">
    <property type="component" value="Unassembled WGS sequence"/>
</dbReference>
<dbReference type="EMBL" id="LFYR01000620">
    <property type="protein sequence ID" value="KMZ72774.1"/>
    <property type="molecule type" value="Genomic_DNA"/>
</dbReference>
<dbReference type="OrthoDB" id="1939300at2759"/>
<dbReference type="PANTHER" id="PTHR31286:SF181">
    <property type="entry name" value="ZINC KNUCKLE (CCHC-TYPE) FAMILY PROTEIN"/>
    <property type="match status" value="1"/>
</dbReference>
<evidence type="ECO:0000313" key="2">
    <source>
        <dbReference type="EMBL" id="KMZ72774.1"/>
    </source>
</evidence>
<dbReference type="InterPro" id="IPR040256">
    <property type="entry name" value="At4g02000-like"/>
</dbReference>
<protein>
    <submittedName>
        <fullName evidence="2">Uncharacterized protein</fullName>
    </submittedName>
</protein>